<dbReference type="EMBL" id="JACIGI010000011">
    <property type="protein sequence ID" value="MBB4285944.1"/>
    <property type="molecule type" value="Genomic_DNA"/>
</dbReference>
<proteinExistence type="predicted"/>
<dbReference type="SUPFAM" id="SSF53335">
    <property type="entry name" value="S-adenosyl-L-methionine-dependent methyltransferases"/>
    <property type="match status" value="1"/>
</dbReference>
<dbReference type="Pfam" id="PF13649">
    <property type="entry name" value="Methyltransf_25"/>
    <property type="match status" value="1"/>
</dbReference>
<keyword evidence="2" id="KW-0489">Methyltransferase</keyword>
<dbReference type="GO" id="GO:0032259">
    <property type="term" value="P:methylation"/>
    <property type="evidence" value="ECO:0007669"/>
    <property type="project" value="UniProtKB-KW"/>
</dbReference>
<keyword evidence="3" id="KW-1185">Reference proteome</keyword>
<name>A0A7W6WKN0_9PROT</name>
<reference evidence="2 3" key="1">
    <citation type="submission" date="2020-08" db="EMBL/GenBank/DDBJ databases">
        <title>Genome sequencing of Purple Non-Sulfur Bacteria from various extreme environments.</title>
        <authorList>
            <person name="Mayer M."/>
        </authorList>
    </citation>
    <scope>NUCLEOTIDE SEQUENCE [LARGE SCALE GENOMIC DNA]</scope>
    <source>
        <strain evidence="2 3">JA135</strain>
    </source>
</reference>
<dbReference type="Gene3D" id="3.40.50.150">
    <property type="entry name" value="Vaccinia Virus protein VP39"/>
    <property type="match status" value="1"/>
</dbReference>
<dbReference type="AlphaFoldDB" id="A0A7W6WKN0"/>
<comment type="caution">
    <text evidence="2">The sequence shown here is derived from an EMBL/GenBank/DDBJ whole genome shotgun (WGS) entry which is preliminary data.</text>
</comment>
<evidence type="ECO:0000259" key="1">
    <source>
        <dbReference type="Pfam" id="PF13649"/>
    </source>
</evidence>
<feature type="domain" description="Methyltransferase" evidence="1">
    <location>
        <begin position="44"/>
        <end position="139"/>
    </location>
</feature>
<dbReference type="RefSeq" id="WP_246423651.1">
    <property type="nucleotide sequence ID" value="NZ_JACIGI010000011.1"/>
</dbReference>
<evidence type="ECO:0000313" key="3">
    <source>
        <dbReference type="Proteomes" id="UP000555728"/>
    </source>
</evidence>
<keyword evidence="2" id="KW-0808">Transferase</keyword>
<dbReference type="CDD" id="cd02440">
    <property type="entry name" value="AdoMet_MTases"/>
    <property type="match status" value="1"/>
</dbReference>
<dbReference type="Proteomes" id="UP000555728">
    <property type="component" value="Unassembled WGS sequence"/>
</dbReference>
<dbReference type="InterPro" id="IPR029063">
    <property type="entry name" value="SAM-dependent_MTases_sf"/>
</dbReference>
<gene>
    <name evidence="2" type="ORF">GGD88_001667</name>
</gene>
<organism evidence="2 3">
    <name type="scientific">Roseospira goensis</name>
    <dbReference type="NCBI Taxonomy" id="391922"/>
    <lineage>
        <taxon>Bacteria</taxon>
        <taxon>Pseudomonadati</taxon>
        <taxon>Pseudomonadota</taxon>
        <taxon>Alphaproteobacteria</taxon>
        <taxon>Rhodospirillales</taxon>
        <taxon>Rhodospirillaceae</taxon>
        <taxon>Roseospira</taxon>
    </lineage>
</organism>
<dbReference type="GO" id="GO:0008168">
    <property type="term" value="F:methyltransferase activity"/>
    <property type="evidence" value="ECO:0007669"/>
    <property type="project" value="UniProtKB-KW"/>
</dbReference>
<protein>
    <submittedName>
        <fullName evidence="2">SAM-dependent methyltransferase</fullName>
    </submittedName>
</protein>
<sequence length="254" mass="27662">MEKTLINRYGTLAAWVYQLDKPVGRCFGDVAFYRARLAGVTGPILEPAAGNGRVLIPLVEAGLDVWGCDASPEMLRLCEAACRARGLAPPLSQQRFEDFAYDVRFDAVIVPAGSFQLITDAGLACAVLRRFHGALRPGGRLILDLDRSDSLAGSAPRLRHWRDGADVLTLHEIPVGTDVFAQTAETGLRYEHWRDGRLTAAAMELFRLRWWGLLEIDLAVRAAGFADVTVAADYRSGTAPGPDTQILTVEARAA</sequence>
<accession>A0A7W6WKN0</accession>
<dbReference type="InterPro" id="IPR041698">
    <property type="entry name" value="Methyltransf_25"/>
</dbReference>
<evidence type="ECO:0000313" key="2">
    <source>
        <dbReference type="EMBL" id="MBB4285944.1"/>
    </source>
</evidence>